<evidence type="ECO:0000256" key="7">
    <source>
        <dbReference type="SAM" id="Phobius"/>
    </source>
</evidence>
<dbReference type="EMBL" id="OCNE01000004">
    <property type="protein sequence ID" value="SOD61993.1"/>
    <property type="molecule type" value="Genomic_DNA"/>
</dbReference>
<dbReference type="Proteomes" id="UP000219072">
    <property type="component" value="Unassembled WGS sequence"/>
</dbReference>
<dbReference type="PANTHER" id="PTHR30213:SF1">
    <property type="entry name" value="INNER MEMBRANE PROTEIN YHJD"/>
    <property type="match status" value="1"/>
</dbReference>
<feature type="transmembrane region" description="Helical" evidence="7">
    <location>
        <begin position="99"/>
        <end position="122"/>
    </location>
</feature>
<keyword evidence="3 7" id="KW-0812">Transmembrane</keyword>
<comment type="subcellular location">
    <subcellularLocation>
        <location evidence="1">Cell membrane</location>
        <topology evidence="1">Multi-pass membrane protein</topology>
    </subcellularLocation>
</comment>
<evidence type="ECO:0000313" key="8">
    <source>
        <dbReference type="EMBL" id="SOD61993.1"/>
    </source>
</evidence>
<feature type="compositionally biased region" description="Low complexity" evidence="6">
    <location>
        <begin position="289"/>
        <end position="300"/>
    </location>
</feature>
<feature type="transmembrane region" description="Helical" evidence="7">
    <location>
        <begin position="143"/>
        <end position="163"/>
    </location>
</feature>
<feature type="compositionally biased region" description="Pro residues" evidence="6">
    <location>
        <begin position="301"/>
        <end position="312"/>
    </location>
</feature>
<feature type="transmembrane region" description="Helical" evidence="7">
    <location>
        <begin position="243"/>
        <end position="262"/>
    </location>
</feature>
<evidence type="ECO:0000313" key="9">
    <source>
        <dbReference type="Proteomes" id="UP000219072"/>
    </source>
</evidence>
<dbReference type="PANTHER" id="PTHR30213">
    <property type="entry name" value="INNER MEMBRANE PROTEIN YHJD"/>
    <property type="match status" value="1"/>
</dbReference>
<evidence type="ECO:0000256" key="5">
    <source>
        <dbReference type="ARBA" id="ARBA00023136"/>
    </source>
</evidence>
<dbReference type="GO" id="GO:0005886">
    <property type="term" value="C:plasma membrane"/>
    <property type="evidence" value="ECO:0007669"/>
    <property type="project" value="UniProtKB-SubCell"/>
</dbReference>
<evidence type="ECO:0000256" key="2">
    <source>
        <dbReference type="ARBA" id="ARBA00022475"/>
    </source>
</evidence>
<evidence type="ECO:0000256" key="3">
    <source>
        <dbReference type="ARBA" id="ARBA00022692"/>
    </source>
</evidence>
<feature type="transmembrane region" description="Helical" evidence="7">
    <location>
        <begin position="38"/>
        <end position="64"/>
    </location>
</feature>
<evidence type="ECO:0000256" key="4">
    <source>
        <dbReference type="ARBA" id="ARBA00022989"/>
    </source>
</evidence>
<keyword evidence="5 7" id="KW-0472">Membrane</keyword>
<gene>
    <name evidence="8" type="ORF">SAMN06297387_104163</name>
</gene>
<organism evidence="8 9">
    <name type="scientific">Streptomyces zhaozhouensis</name>
    <dbReference type="NCBI Taxonomy" id="1300267"/>
    <lineage>
        <taxon>Bacteria</taxon>
        <taxon>Bacillati</taxon>
        <taxon>Actinomycetota</taxon>
        <taxon>Actinomycetes</taxon>
        <taxon>Kitasatosporales</taxon>
        <taxon>Streptomycetaceae</taxon>
        <taxon>Streptomyces</taxon>
    </lineage>
</organism>
<sequence>MDWLRRLPWVATVVDWFLRSPVWRLYQHLDRRNWTRLAAAITFTSFITLFPVLGLVAAVGGLLLDDGHLDDIEHWISEQIPGISDQLDLGALFDHAGTIGLVSLLLVLPTGAAWVDALRGCLREVWDLAEPEENMVLRRVKDLGVLAGLGLVILVSLAVSAVGQTLLHWASRELGGFTELVQLGAYAVAVGVTFLLLLYVLVWLPGVRPPRRATVTACLLGAVGIELLKLLLGGYLTGVAGRSIYGAFGVPVALLLWINLIAKLLLWCCAWTATAVSPEDRPDADALEATPAADDAGGTDTPPPPAPPDPRR</sequence>
<dbReference type="OrthoDB" id="4127374at2"/>
<name>A0A286DTS9_9ACTN</name>
<dbReference type="InterPro" id="IPR017039">
    <property type="entry name" value="Virul_fac_BrkB"/>
</dbReference>
<evidence type="ECO:0000256" key="1">
    <source>
        <dbReference type="ARBA" id="ARBA00004651"/>
    </source>
</evidence>
<feature type="transmembrane region" description="Helical" evidence="7">
    <location>
        <begin position="183"/>
        <end position="204"/>
    </location>
</feature>
<feature type="transmembrane region" description="Helical" evidence="7">
    <location>
        <begin position="216"/>
        <end position="237"/>
    </location>
</feature>
<dbReference type="AlphaFoldDB" id="A0A286DTS9"/>
<keyword evidence="2" id="KW-1003">Cell membrane</keyword>
<dbReference type="RefSeq" id="WP_097230477.1">
    <property type="nucleotide sequence ID" value="NZ_OCNE01000004.1"/>
</dbReference>
<dbReference type="Pfam" id="PF03631">
    <property type="entry name" value="Virul_fac_BrkB"/>
    <property type="match status" value="1"/>
</dbReference>
<feature type="region of interest" description="Disordered" evidence="6">
    <location>
        <begin position="279"/>
        <end position="312"/>
    </location>
</feature>
<keyword evidence="4 7" id="KW-1133">Transmembrane helix</keyword>
<keyword evidence="9" id="KW-1185">Reference proteome</keyword>
<accession>A0A286DTS9</accession>
<protein>
    <submittedName>
        <fullName evidence="8">Membrane protein</fullName>
    </submittedName>
</protein>
<evidence type="ECO:0000256" key="6">
    <source>
        <dbReference type="SAM" id="MobiDB-lite"/>
    </source>
</evidence>
<proteinExistence type="predicted"/>
<reference evidence="8 9" key="1">
    <citation type="submission" date="2017-09" db="EMBL/GenBank/DDBJ databases">
        <authorList>
            <person name="Ehlers B."/>
            <person name="Leendertz F.H."/>
        </authorList>
    </citation>
    <scope>NUCLEOTIDE SEQUENCE [LARGE SCALE GENOMIC DNA]</scope>
    <source>
        <strain evidence="8 9">CGMCC 4.7095</strain>
    </source>
</reference>